<dbReference type="InterPro" id="IPR036259">
    <property type="entry name" value="MFS_trans_sf"/>
</dbReference>
<dbReference type="Gene3D" id="1.20.1250.20">
    <property type="entry name" value="MFS general substrate transporter like domains"/>
    <property type="match status" value="2"/>
</dbReference>
<feature type="transmembrane region" description="Helical" evidence="8">
    <location>
        <begin position="136"/>
        <end position="156"/>
    </location>
</feature>
<comment type="subcellular location">
    <subcellularLocation>
        <location evidence="1">Membrane</location>
        <topology evidence="1">Multi-pass membrane protein</topology>
    </subcellularLocation>
</comment>
<feature type="transmembrane region" description="Helical" evidence="8">
    <location>
        <begin position="41"/>
        <end position="61"/>
    </location>
</feature>
<evidence type="ECO:0000313" key="11">
    <source>
        <dbReference type="Proteomes" id="UP000664169"/>
    </source>
</evidence>
<keyword evidence="11" id="KW-1185">Reference proteome</keyword>
<name>A0A8H3FIV6_9LECA</name>
<feature type="transmembrane region" description="Helical" evidence="8">
    <location>
        <begin position="387"/>
        <end position="408"/>
    </location>
</feature>
<dbReference type="SUPFAM" id="SSF103473">
    <property type="entry name" value="MFS general substrate transporter"/>
    <property type="match status" value="1"/>
</dbReference>
<evidence type="ECO:0000256" key="2">
    <source>
        <dbReference type="ARBA" id="ARBA00006727"/>
    </source>
</evidence>
<keyword evidence="3" id="KW-0813">Transport</keyword>
<evidence type="ECO:0000256" key="7">
    <source>
        <dbReference type="SAM" id="MobiDB-lite"/>
    </source>
</evidence>
<feature type="transmembrane region" description="Helical" evidence="8">
    <location>
        <begin position="298"/>
        <end position="318"/>
    </location>
</feature>
<dbReference type="EMBL" id="CAJPDQ010000021">
    <property type="protein sequence ID" value="CAF9924495.1"/>
    <property type="molecule type" value="Genomic_DNA"/>
</dbReference>
<protein>
    <recommendedName>
        <fullName evidence="9">Major facilitator superfamily (MFS) profile domain-containing protein</fullName>
    </recommendedName>
</protein>
<evidence type="ECO:0000256" key="4">
    <source>
        <dbReference type="ARBA" id="ARBA00022692"/>
    </source>
</evidence>
<feature type="transmembrane region" description="Helical" evidence="8">
    <location>
        <begin position="352"/>
        <end position="375"/>
    </location>
</feature>
<feature type="transmembrane region" description="Helical" evidence="8">
    <location>
        <begin position="81"/>
        <end position="104"/>
    </location>
</feature>
<reference evidence="10" key="1">
    <citation type="submission" date="2021-03" db="EMBL/GenBank/DDBJ databases">
        <authorList>
            <person name="Tagirdzhanova G."/>
        </authorList>
    </citation>
    <scope>NUCLEOTIDE SEQUENCE</scope>
</reference>
<evidence type="ECO:0000256" key="8">
    <source>
        <dbReference type="SAM" id="Phobius"/>
    </source>
</evidence>
<evidence type="ECO:0000256" key="5">
    <source>
        <dbReference type="ARBA" id="ARBA00022989"/>
    </source>
</evidence>
<comment type="caution">
    <text evidence="10">The sequence shown here is derived from an EMBL/GenBank/DDBJ whole genome shotgun (WGS) entry which is preliminary data.</text>
</comment>
<evidence type="ECO:0000259" key="9">
    <source>
        <dbReference type="PROSITE" id="PS50850"/>
    </source>
</evidence>
<keyword evidence="5 8" id="KW-1133">Transmembrane helix</keyword>
<dbReference type="InterPro" id="IPR020846">
    <property type="entry name" value="MFS_dom"/>
</dbReference>
<sequence length="459" mass="49475">MEKSANEDVSRLSNDRASSDLEEQTQLDTKAPVNETQSKEALLIVVGGFCALFVSFGWVNATGFFEAYYQHDLFPTYSPSTITWISSIGFAFLYLFSFPMGILIRRIGCRPVLLVGSILHVLGLITMSFSTQYYQLVLSQGICSGLGSSAIFYAGVTTVSQWFAKRQAFAIGISASGSSLGGMIFPAMVTELMPRIGFGWTVRATTLVIVVLLLIANLVVKDFPQPSPPAAPTRSAPQGNAAAEDVKQPTLAGIVIDAFKSKLFILTTLAGVLFSFGYFVTLILLVTVATIRGVPNPVYTLVILNAASFPGRIIPGALADKFGRYNTMCIMTFISAVFTLALYLPTQDSGAFIAYCVLFGFTSASMVFLSPTLVYQISKPYEVGVRIGILYSLVSFSALFGAPIGGALLPEITKGLGPSSNYTEPGRWLILFCGLCQALGCVIFVWTRWAVAGCKMVRV</sequence>
<feature type="transmembrane region" description="Helical" evidence="8">
    <location>
        <begin position="111"/>
        <end position="130"/>
    </location>
</feature>
<keyword evidence="6 8" id="KW-0472">Membrane</keyword>
<feature type="transmembrane region" description="Helical" evidence="8">
    <location>
        <begin position="325"/>
        <end position="346"/>
    </location>
</feature>
<proteinExistence type="inferred from homology"/>
<dbReference type="PANTHER" id="PTHR11360">
    <property type="entry name" value="MONOCARBOXYLATE TRANSPORTER"/>
    <property type="match status" value="1"/>
</dbReference>
<feature type="transmembrane region" description="Helical" evidence="8">
    <location>
        <begin position="428"/>
        <end position="451"/>
    </location>
</feature>
<feature type="transmembrane region" description="Helical" evidence="8">
    <location>
        <begin position="263"/>
        <end position="286"/>
    </location>
</feature>
<comment type="similarity">
    <text evidence="2">Belongs to the major facilitator superfamily. Monocarboxylate porter (TC 2.A.1.13) family.</text>
</comment>
<evidence type="ECO:0000256" key="3">
    <source>
        <dbReference type="ARBA" id="ARBA00022448"/>
    </source>
</evidence>
<dbReference type="GO" id="GO:0022857">
    <property type="term" value="F:transmembrane transporter activity"/>
    <property type="evidence" value="ECO:0007669"/>
    <property type="project" value="InterPro"/>
</dbReference>
<evidence type="ECO:0000256" key="1">
    <source>
        <dbReference type="ARBA" id="ARBA00004141"/>
    </source>
</evidence>
<dbReference type="PROSITE" id="PS50850">
    <property type="entry name" value="MFS"/>
    <property type="match status" value="1"/>
</dbReference>
<organism evidence="10 11">
    <name type="scientific">Gomphillus americanus</name>
    <dbReference type="NCBI Taxonomy" id="1940652"/>
    <lineage>
        <taxon>Eukaryota</taxon>
        <taxon>Fungi</taxon>
        <taxon>Dikarya</taxon>
        <taxon>Ascomycota</taxon>
        <taxon>Pezizomycotina</taxon>
        <taxon>Lecanoromycetes</taxon>
        <taxon>OSLEUM clade</taxon>
        <taxon>Ostropomycetidae</taxon>
        <taxon>Ostropales</taxon>
        <taxon>Graphidaceae</taxon>
        <taxon>Gomphilloideae</taxon>
        <taxon>Gomphillus</taxon>
    </lineage>
</organism>
<dbReference type="Proteomes" id="UP000664169">
    <property type="component" value="Unassembled WGS sequence"/>
</dbReference>
<dbReference type="InterPro" id="IPR011701">
    <property type="entry name" value="MFS"/>
</dbReference>
<dbReference type="OrthoDB" id="6509908at2759"/>
<evidence type="ECO:0000256" key="6">
    <source>
        <dbReference type="ARBA" id="ARBA00023136"/>
    </source>
</evidence>
<accession>A0A8H3FIV6</accession>
<feature type="region of interest" description="Disordered" evidence="7">
    <location>
        <begin position="1"/>
        <end position="33"/>
    </location>
</feature>
<feature type="transmembrane region" description="Helical" evidence="8">
    <location>
        <begin position="168"/>
        <end position="188"/>
    </location>
</feature>
<evidence type="ECO:0000313" key="10">
    <source>
        <dbReference type="EMBL" id="CAF9924495.1"/>
    </source>
</evidence>
<dbReference type="InterPro" id="IPR050327">
    <property type="entry name" value="Proton-linked_MCT"/>
</dbReference>
<feature type="compositionally biased region" description="Basic and acidic residues" evidence="7">
    <location>
        <begin position="1"/>
        <end position="19"/>
    </location>
</feature>
<dbReference type="GO" id="GO:0016020">
    <property type="term" value="C:membrane"/>
    <property type="evidence" value="ECO:0007669"/>
    <property type="project" value="UniProtKB-SubCell"/>
</dbReference>
<feature type="transmembrane region" description="Helical" evidence="8">
    <location>
        <begin position="200"/>
        <end position="220"/>
    </location>
</feature>
<keyword evidence="4 8" id="KW-0812">Transmembrane</keyword>
<dbReference type="AlphaFoldDB" id="A0A8H3FIV6"/>
<dbReference type="PANTHER" id="PTHR11360:SF224">
    <property type="entry name" value="MAJOR FACILITATOR SUPERFAMILY (MFS) PROFILE DOMAIN-CONTAINING PROTEIN-RELATED"/>
    <property type="match status" value="1"/>
</dbReference>
<gene>
    <name evidence="10" type="ORF">GOMPHAMPRED_003655</name>
</gene>
<feature type="domain" description="Major facilitator superfamily (MFS) profile" evidence="9">
    <location>
        <begin position="41"/>
        <end position="452"/>
    </location>
</feature>
<dbReference type="Pfam" id="PF07690">
    <property type="entry name" value="MFS_1"/>
    <property type="match status" value="1"/>
</dbReference>